<protein>
    <submittedName>
        <fullName evidence="1">Uncharacterized protein</fullName>
    </submittedName>
</protein>
<sequence length="381" mass="43143">MGLASGSTSIPESIRTESLEVEFGNYTMIKMEESSGFPVLFGGENSNPPDDGGKDKILGLQLSARLQNNGLKDKIFLGLELIARLQHRTRAAHHNYCWYQEMVYPSGTRHESLKHVVKGLNPDECIYGENLVEREIPLMSANRIFYKKVEYVLEDCNEVLVKINKFVVNKEGLVCVETLCMPVTKPERFELDAFELDEPEDAGRYIVRKSIKSAKDIVRFPFQQDATILYLLHTVYRGRENLPLLTVHYPQDFSRSGVIHMSIRHVRRYMERNEETTMEEKVKLKISGGLRSTYLKLLCSDTTCWKLAYEASMEAGSLSFNKDILVKMLMSSFFVATMDTTGYLPSSQIDAALGIVSHNDDFQCGVGPKFRVSLVEHAVAA</sequence>
<name>A0A445FCR9_GLYSO</name>
<comment type="caution">
    <text evidence="1">The sequence shown here is derived from an EMBL/GenBank/DDBJ whole genome shotgun (WGS) entry which is preliminary data.</text>
</comment>
<dbReference type="EMBL" id="QZWG01000019">
    <property type="protein sequence ID" value="RZB46638.1"/>
    <property type="molecule type" value="Genomic_DNA"/>
</dbReference>
<dbReference type="AlphaFoldDB" id="A0A445FCR9"/>
<dbReference type="Proteomes" id="UP000289340">
    <property type="component" value="Chromosome 19"/>
</dbReference>
<keyword evidence="2" id="KW-1185">Reference proteome</keyword>
<evidence type="ECO:0000313" key="1">
    <source>
        <dbReference type="EMBL" id="RZB46638.1"/>
    </source>
</evidence>
<proteinExistence type="predicted"/>
<evidence type="ECO:0000313" key="2">
    <source>
        <dbReference type="Proteomes" id="UP000289340"/>
    </source>
</evidence>
<accession>A0A445FCR9</accession>
<organism evidence="1 2">
    <name type="scientific">Glycine soja</name>
    <name type="common">Wild soybean</name>
    <dbReference type="NCBI Taxonomy" id="3848"/>
    <lineage>
        <taxon>Eukaryota</taxon>
        <taxon>Viridiplantae</taxon>
        <taxon>Streptophyta</taxon>
        <taxon>Embryophyta</taxon>
        <taxon>Tracheophyta</taxon>
        <taxon>Spermatophyta</taxon>
        <taxon>Magnoliopsida</taxon>
        <taxon>eudicotyledons</taxon>
        <taxon>Gunneridae</taxon>
        <taxon>Pentapetalae</taxon>
        <taxon>rosids</taxon>
        <taxon>fabids</taxon>
        <taxon>Fabales</taxon>
        <taxon>Fabaceae</taxon>
        <taxon>Papilionoideae</taxon>
        <taxon>50 kb inversion clade</taxon>
        <taxon>NPAAA clade</taxon>
        <taxon>indigoferoid/millettioid clade</taxon>
        <taxon>Phaseoleae</taxon>
        <taxon>Glycine</taxon>
        <taxon>Glycine subgen. Soja</taxon>
    </lineage>
</organism>
<reference evidence="1 2" key="1">
    <citation type="submission" date="2018-09" db="EMBL/GenBank/DDBJ databases">
        <title>A high-quality reference genome of wild soybean provides a powerful tool to mine soybean genomes.</title>
        <authorList>
            <person name="Xie M."/>
            <person name="Chung C.Y.L."/>
            <person name="Li M.-W."/>
            <person name="Wong F.-L."/>
            <person name="Chan T.-F."/>
            <person name="Lam H.-M."/>
        </authorList>
    </citation>
    <scope>NUCLEOTIDE SEQUENCE [LARGE SCALE GENOMIC DNA]</scope>
    <source>
        <strain evidence="2">cv. W05</strain>
        <tissue evidence="1">Hypocotyl of etiolated seedlings</tissue>
    </source>
</reference>
<gene>
    <name evidence="1" type="ORF">D0Y65_050602</name>
</gene>